<feature type="domain" description="Glucose/Sorbosone dehydrogenase" evidence="2">
    <location>
        <begin position="46"/>
        <end position="372"/>
    </location>
</feature>
<comment type="caution">
    <text evidence="4">The sequence shown here is derived from an EMBL/GenBank/DDBJ whole genome shotgun (WGS) entry which is preliminary data.</text>
</comment>
<evidence type="ECO:0000259" key="2">
    <source>
        <dbReference type="Pfam" id="PF07995"/>
    </source>
</evidence>
<organism evidence="4 5">
    <name type="scientific">Terracoccus luteus</name>
    <dbReference type="NCBI Taxonomy" id="53356"/>
    <lineage>
        <taxon>Bacteria</taxon>
        <taxon>Bacillati</taxon>
        <taxon>Actinomycetota</taxon>
        <taxon>Actinomycetes</taxon>
        <taxon>Micrococcales</taxon>
        <taxon>Intrasporangiaceae</taxon>
        <taxon>Terracoccus</taxon>
    </lineage>
</organism>
<feature type="domain" description="PLL-like beta propeller" evidence="3">
    <location>
        <begin position="399"/>
        <end position="537"/>
    </location>
</feature>
<gene>
    <name evidence="4" type="ORF">DFJ68_2276</name>
</gene>
<feature type="signal peptide" evidence="1">
    <location>
        <begin position="1"/>
        <end position="33"/>
    </location>
</feature>
<dbReference type="PANTHER" id="PTHR19328:SF13">
    <property type="entry name" value="HIPL1 PROTEIN"/>
    <property type="match status" value="1"/>
</dbReference>
<dbReference type="InterPro" id="IPR058502">
    <property type="entry name" value="PLL-like_beta-prop"/>
</dbReference>
<sequence length="664" mass="68930">MTTRPSRLLACLVAAVVGAGTLTATTAPSPAQAAPAVQVSTVVSGLDHPWDLTFVGDLMLYDLRAGSVWSQRGTAAPRRVTISGFPTIFASGESGLLGMVADPAAATNKRFYTCQSVSTGGTLDGRVLRWRLTSDTTAVSDGAPVVTGLPITTGRHSGCRLRFGPDGKLYVGTGDAAVGTNPQNLASLGGKVLRVGWDGSVPTDNPFYSRGGNARYVWTYGHRNVQGLAFRPGTSEMWSAEHGTSRDDEVNLLVRGGNYGWDPVPGYDESRPMTDLTTFPSARVARWSSGSPTVATSGAAFLTGAAWGEYQGWLAVALLKAQGVYLMRLQPSPTTGDVVSVRRLPATEGIGRVRALQQGPDGSLYVTTDNGGSDRILRVRPTATVPTVRAGSLVTPSGVTAVRTGSAITAFVRSTGDRVYFRRSTDDGRTWGAWTSAGVTSSDAPSAASSASGRVDLFTRDANRAVVHTWFTDGVRRGSANLGGGVISQHGSSLGDGTLDVWAVAPAGGGFRNRYDGSRWSGWRTTGGIFTSALSAAAVPSTKQTVVSGRGQTGRTYEGVFTATGGGGWPVQPGLASGWSARALGDRWPGGPRLSVSVGPDGSPVVERNGASLGVTAVYTSAPDVVTRSDGTFVMFGRGGNGQLYLFDARTGGYVNVSLGGVVT</sequence>
<keyword evidence="5" id="KW-1185">Reference proteome</keyword>
<dbReference type="EMBL" id="RBXT01000001">
    <property type="protein sequence ID" value="RKT78823.1"/>
    <property type="molecule type" value="Genomic_DNA"/>
</dbReference>
<dbReference type="AlphaFoldDB" id="A0A495Y1Y1"/>
<dbReference type="Pfam" id="PF26607">
    <property type="entry name" value="DUF8189"/>
    <property type="match status" value="1"/>
</dbReference>
<dbReference type="Proteomes" id="UP000278440">
    <property type="component" value="Unassembled WGS sequence"/>
</dbReference>
<dbReference type="Gene3D" id="2.120.10.30">
    <property type="entry name" value="TolB, C-terminal domain"/>
    <property type="match status" value="1"/>
</dbReference>
<proteinExistence type="predicted"/>
<accession>A0A495Y1Y1</accession>
<dbReference type="SUPFAM" id="SSF50952">
    <property type="entry name" value="Soluble quinoprotein glucose dehydrogenase"/>
    <property type="match status" value="1"/>
</dbReference>
<reference evidence="4 5" key="1">
    <citation type="submission" date="2018-10" db="EMBL/GenBank/DDBJ databases">
        <title>Sequencing the genomes of 1000 actinobacteria strains.</title>
        <authorList>
            <person name="Klenk H.-P."/>
        </authorList>
    </citation>
    <scope>NUCLEOTIDE SEQUENCE [LARGE SCALE GENOMIC DNA]</scope>
    <source>
        <strain evidence="4 5">DSM 44267</strain>
    </source>
</reference>
<dbReference type="SUPFAM" id="SSF89372">
    <property type="entry name" value="Fucose-specific lectin"/>
    <property type="match status" value="1"/>
</dbReference>
<dbReference type="PANTHER" id="PTHR19328">
    <property type="entry name" value="HEDGEHOG-INTERACTING PROTEIN"/>
    <property type="match status" value="1"/>
</dbReference>
<protein>
    <submittedName>
        <fullName evidence="4">Glucose/arabinose dehydrogenase</fullName>
    </submittedName>
</protein>
<evidence type="ECO:0000259" key="3">
    <source>
        <dbReference type="Pfam" id="PF26607"/>
    </source>
</evidence>
<dbReference type="InterPro" id="IPR011042">
    <property type="entry name" value="6-blade_b-propeller_TolB-like"/>
</dbReference>
<feature type="chain" id="PRO_5019834648" evidence="1">
    <location>
        <begin position="34"/>
        <end position="664"/>
    </location>
</feature>
<dbReference type="Pfam" id="PF07995">
    <property type="entry name" value="GSDH"/>
    <property type="match status" value="1"/>
</dbReference>
<keyword evidence="1" id="KW-0732">Signal</keyword>
<evidence type="ECO:0000256" key="1">
    <source>
        <dbReference type="SAM" id="SignalP"/>
    </source>
</evidence>
<evidence type="ECO:0000313" key="4">
    <source>
        <dbReference type="EMBL" id="RKT78823.1"/>
    </source>
</evidence>
<dbReference type="InterPro" id="IPR012938">
    <property type="entry name" value="Glc/Sorbosone_DH"/>
</dbReference>
<evidence type="ECO:0000313" key="5">
    <source>
        <dbReference type="Proteomes" id="UP000278440"/>
    </source>
</evidence>
<dbReference type="RefSeq" id="WP_211333349.1">
    <property type="nucleotide sequence ID" value="NZ_RBXT01000001.1"/>
</dbReference>
<dbReference type="InterPro" id="IPR011041">
    <property type="entry name" value="Quinoprot_gluc/sorb_DH_b-prop"/>
</dbReference>
<name>A0A495Y1Y1_9MICO</name>